<sequence length="39" mass="4161">MNRVFSMSVSNDKTNAEQMGISMILAAIKKPHLKLGGAA</sequence>
<gene>
    <name evidence="1" type="ORF">THF1A12_1050005</name>
</gene>
<evidence type="ECO:0000313" key="1">
    <source>
        <dbReference type="EMBL" id="CAH1570092.1"/>
    </source>
</evidence>
<name>A0AAU9QIC9_9VIBR</name>
<dbReference type="Proteomes" id="UP001295462">
    <property type="component" value="Unassembled WGS sequence"/>
</dbReference>
<protein>
    <recommendedName>
        <fullName evidence="3">Transposase</fullName>
    </recommendedName>
</protein>
<accession>A0AAU9QIC9</accession>
<comment type="caution">
    <text evidence="1">The sequence shown here is derived from an EMBL/GenBank/DDBJ whole genome shotgun (WGS) entry which is preliminary data.</text>
</comment>
<proteinExistence type="predicted"/>
<organism evidence="1 2">
    <name type="scientific">Vibrio jasicida</name>
    <dbReference type="NCBI Taxonomy" id="766224"/>
    <lineage>
        <taxon>Bacteria</taxon>
        <taxon>Pseudomonadati</taxon>
        <taxon>Pseudomonadota</taxon>
        <taxon>Gammaproteobacteria</taxon>
        <taxon>Vibrionales</taxon>
        <taxon>Vibrionaceae</taxon>
        <taxon>Vibrio</taxon>
    </lineage>
</organism>
<evidence type="ECO:0008006" key="3">
    <source>
        <dbReference type="Google" id="ProtNLM"/>
    </source>
</evidence>
<reference evidence="1" key="1">
    <citation type="submission" date="2022-01" db="EMBL/GenBank/DDBJ databases">
        <authorList>
            <person name="Lagorce A."/>
        </authorList>
    </citation>
    <scope>NUCLEOTIDE SEQUENCE</scope>
    <source>
        <strain evidence="1">Th15_F1_A12</strain>
    </source>
</reference>
<dbReference type="AlphaFoldDB" id="A0AAU9QIC9"/>
<dbReference type="EMBL" id="CAKMUD010000008">
    <property type="protein sequence ID" value="CAH1570092.1"/>
    <property type="molecule type" value="Genomic_DNA"/>
</dbReference>
<evidence type="ECO:0000313" key="2">
    <source>
        <dbReference type="Proteomes" id="UP001295462"/>
    </source>
</evidence>